<accession>A0A1H9W668</accession>
<dbReference type="EMBL" id="FOGT01000014">
    <property type="protein sequence ID" value="SES29279.1"/>
    <property type="molecule type" value="Genomic_DNA"/>
</dbReference>
<evidence type="ECO:0000256" key="5">
    <source>
        <dbReference type="ARBA" id="ARBA00023288"/>
    </source>
</evidence>
<keyword evidence="3" id="KW-0472">Membrane</keyword>
<dbReference type="RefSeq" id="WP_093054261.1">
    <property type="nucleotide sequence ID" value="NZ_FOGT01000014.1"/>
</dbReference>
<protein>
    <submittedName>
        <fullName evidence="7">Multiple sugar transport system substrate-binding protein</fullName>
    </submittedName>
</protein>
<evidence type="ECO:0000256" key="6">
    <source>
        <dbReference type="SAM" id="SignalP"/>
    </source>
</evidence>
<feature type="chain" id="PRO_5038610617" evidence="6">
    <location>
        <begin position="20"/>
        <end position="422"/>
    </location>
</feature>
<proteinExistence type="predicted"/>
<evidence type="ECO:0000313" key="8">
    <source>
        <dbReference type="Proteomes" id="UP000198571"/>
    </source>
</evidence>
<gene>
    <name evidence="7" type="ORF">SAMN05518684_11499</name>
</gene>
<keyword evidence="8" id="KW-1185">Reference proteome</keyword>
<evidence type="ECO:0000313" key="7">
    <source>
        <dbReference type="EMBL" id="SES29279.1"/>
    </source>
</evidence>
<dbReference type="InterPro" id="IPR050490">
    <property type="entry name" value="Bact_solute-bd_prot1"/>
</dbReference>
<dbReference type="CDD" id="cd14747">
    <property type="entry name" value="PBP2_MalE"/>
    <property type="match status" value="1"/>
</dbReference>
<evidence type="ECO:0000256" key="4">
    <source>
        <dbReference type="ARBA" id="ARBA00023139"/>
    </source>
</evidence>
<evidence type="ECO:0000256" key="1">
    <source>
        <dbReference type="ARBA" id="ARBA00022475"/>
    </source>
</evidence>
<keyword evidence="2 6" id="KW-0732">Signal</keyword>
<dbReference type="PANTHER" id="PTHR43649">
    <property type="entry name" value="ARABINOSE-BINDING PROTEIN-RELATED"/>
    <property type="match status" value="1"/>
</dbReference>
<evidence type="ECO:0000256" key="2">
    <source>
        <dbReference type="ARBA" id="ARBA00022729"/>
    </source>
</evidence>
<dbReference type="Gene3D" id="3.40.190.10">
    <property type="entry name" value="Periplasmic binding protein-like II"/>
    <property type="match status" value="2"/>
</dbReference>
<dbReference type="OrthoDB" id="9808332at2"/>
<dbReference type="SUPFAM" id="SSF53850">
    <property type="entry name" value="Periplasmic binding protein-like II"/>
    <property type="match status" value="1"/>
</dbReference>
<name>A0A1H9W668_9BACI</name>
<evidence type="ECO:0000256" key="3">
    <source>
        <dbReference type="ARBA" id="ARBA00023136"/>
    </source>
</evidence>
<organism evidence="7 8">
    <name type="scientific">Salipaludibacillus aurantiacus</name>
    <dbReference type="NCBI Taxonomy" id="1601833"/>
    <lineage>
        <taxon>Bacteria</taxon>
        <taxon>Bacillati</taxon>
        <taxon>Bacillota</taxon>
        <taxon>Bacilli</taxon>
        <taxon>Bacillales</taxon>
        <taxon>Bacillaceae</taxon>
    </lineage>
</organism>
<keyword evidence="7" id="KW-0762">Sugar transport</keyword>
<feature type="signal peptide" evidence="6">
    <location>
        <begin position="1"/>
        <end position="19"/>
    </location>
</feature>
<keyword evidence="1" id="KW-1003">Cell membrane</keyword>
<reference evidence="8" key="1">
    <citation type="submission" date="2016-10" db="EMBL/GenBank/DDBJ databases">
        <authorList>
            <person name="Varghese N."/>
            <person name="Submissions S."/>
        </authorList>
    </citation>
    <scope>NUCLEOTIDE SEQUENCE [LARGE SCALE GENOMIC DNA]</scope>
    <source>
        <strain evidence="8">S9</strain>
    </source>
</reference>
<dbReference type="STRING" id="1601833.SAMN05518684_11499"/>
<dbReference type="Proteomes" id="UP000198571">
    <property type="component" value="Unassembled WGS sequence"/>
</dbReference>
<dbReference type="Pfam" id="PF13416">
    <property type="entry name" value="SBP_bac_8"/>
    <property type="match status" value="1"/>
</dbReference>
<keyword evidence="5" id="KW-0449">Lipoprotein</keyword>
<sequence>MKFKKGLSMAAGVSLIVAAGCGNDNNAADGGNGEENNGGNNGETTTLSVWAMGEEGNALGSFVESFENEHENIEVNVQAIPWDNAHDSLLTAVASGDGPDVLQLGTTWVAEFAGAGAFLDLSDYEDDYDMINNDDFFEGALDTTYYNDAIYGVPWYVDTRVLFYRTDILEEHGYEEPPQNWEEMLEVSRELADRGDGMFGFDIDQNDQLVPPIFAWQNGWEFNEEEAEENFADPAFREAMDYYHTYFAEGLVQETEGVPIEQGFEEGSKPMFTSGPWMINIIRNEAPDIDGDWDVAMFPGNERNASAIGGSHLSVFAKTENPEEALEFISYMSEPETQIEWFKETNTLPARQSAWDDEELQQDEKLAVFGDQLEEAVAPPVLSQWENIAQDLLSSLERINRGGADLDEELDNFQQQAANRLD</sequence>
<dbReference type="AlphaFoldDB" id="A0A1H9W668"/>
<dbReference type="PROSITE" id="PS51257">
    <property type="entry name" value="PROKAR_LIPOPROTEIN"/>
    <property type="match status" value="1"/>
</dbReference>
<keyword evidence="7" id="KW-0813">Transport</keyword>
<dbReference type="PANTHER" id="PTHR43649:SF33">
    <property type="entry name" value="POLYGALACTURONAN_RHAMNOGALACTURONAN-BINDING PROTEIN YTCQ"/>
    <property type="match status" value="1"/>
</dbReference>
<dbReference type="InterPro" id="IPR006059">
    <property type="entry name" value="SBP"/>
</dbReference>
<keyword evidence="4" id="KW-0564">Palmitate</keyword>